<evidence type="ECO:0000313" key="2">
    <source>
        <dbReference type="EMBL" id="SER98521.1"/>
    </source>
</evidence>
<gene>
    <name evidence="2" type="ORF">SAMN04487884_11572</name>
</gene>
<evidence type="ECO:0000313" key="3">
    <source>
        <dbReference type="Proteomes" id="UP000182584"/>
    </source>
</evidence>
<dbReference type="Proteomes" id="UP000182584">
    <property type="component" value="Unassembled WGS sequence"/>
</dbReference>
<dbReference type="InterPro" id="IPR031837">
    <property type="entry name" value="DUF5071"/>
</dbReference>
<name>A0A1H9TN24_BUTFI</name>
<dbReference type="Pfam" id="PF16804">
    <property type="entry name" value="DUF5071"/>
    <property type="match status" value="1"/>
</dbReference>
<accession>A0A1H9TN24</accession>
<dbReference type="EMBL" id="FOGJ01000015">
    <property type="protein sequence ID" value="SER98521.1"/>
    <property type="molecule type" value="Genomic_DNA"/>
</dbReference>
<dbReference type="AlphaFoldDB" id="A0A1H9TN24"/>
<dbReference type="Gene3D" id="1.25.40.750">
    <property type="entry name" value="Domain of unknown function DUF5071"/>
    <property type="match status" value="1"/>
</dbReference>
<dbReference type="OrthoDB" id="1846249at2"/>
<feature type="domain" description="DUF5071" evidence="1">
    <location>
        <begin position="27"/>
        <end position="124"/>
    </location>
</feature>
<proteinExistence type="predicted"/>
<evidence type="ECO:0000259" key="1">
    <source>
        <dbReference type="Pfam" id="PF16804"/>
    </source>
</evidence>
<reference evidence="2 3" key="1">
    <citation type="submission" date="2016-10" db="EMBL/GenBank/DDBJ databases">
        <authorList>
            <person name="de Groot N.N."/>
        </authorList>
    </citation>
    <scope>NUCLEOTIDE SEQUENCE [LARGE SCALE GENOMIC DNA]</scope>
    <source>
        <strain evidence="2 3">AR40</strain>
    </source>
</reference>
<sequence length="132" mass="15850">MNSFMPADESFNGDMEFADLMSDPDAQLLIAQIMDWTQDPNWPDTTRILEILHQHEQILIPYIRDVLKNQDPEWKEWILTYLVAYFPDEYLAKLQEELELVMNIDMNIDMYDKDYKNIQKISKELYAKIKKQ</sequence>
<protein>
    <recommendedName>
        <fullName evidence="1">DUF5071 domain-containing protein</fullName>
    </recommendedName>
</protein>
<dbReference type="eggNOG" id="ENOG503003A">
    <property type="taxonomic scope" value="Bacteria"/>
</dbReference>
<dbReference type="RefSeq" id="WP_074756662.1">
    <property type="nucleotide sequence ID" value="NZ_FOGJ01000015.1"/>
</dbReference>
<dbReference type="InterPro" id="IPR038692">
    <property type="entry name" value="Cthe_2751_sf"/>
</dbReference>
<organism evidence="2 3">
    <name type="scientific">Butyrivibrio fibrisolvens</name>
    <dbReference type="NCBI Taxonomy" id="831"/>
    <lineage>
        <taxon>Bacteria</taxon>
        <taxon>Bacillati</taxon>
        <taxon>Bacillota</taxon>
        <taxon>Clostridia</taxon>
        <taxon>Lachnospirales</taxon>
        <taxon>Lachnospiraceae</taxon>
        <taxon>Butyrivibrio</taxon>
    </lineage>
</organism>